<dbReference type="InterPro" id="IPR007221">
    <property type="entry name" value="MreC"/>
</dbReference>
<comment type="function">
    <text evidence="5">Involved in formation and maintenance of cell shape.</text>
</comment>
<evidence type="ECO:0000313" key="9">
    <source>
        <dbReference type="Proteomes" id="UP000033935"/>
    </source>
</evidence>
<dbReference type="Proteomes" id="UP000033935">
    <property type="component" value="Unassembled WGS sequence"/>
</dbReference>
<keyword evidence="6" id="KW-0175">Coiled coil</keyword>
<dbReference type="GO" id="GO:0005886">
    <property type="term" value="C:plasma membrane"/>
    <property type="evidence" value="ECO:0007669"/>
    <property type="project" value="TreeGrafter"/>
</dbReference>
<evidence type="ECO:0000313" key="8">
    <source>
        <dbReference type="EMBL" id="KKR04610.1"/>
    </source>
</evidence>
<evidence type="ECO:0000259" key="7">
    <source>
        <dbReference type="Pfam" id="PF04085"/>
    </source>
</evidence>
<reference evidence="8 9" key="1">
    <citation type="journal article" date="2015" name="Nature">
        <title>rRNA introns, odd ribosomes, and small enigmatic genomes across a large radiation of phyla.</title>
        <authorList>
            <person name="Brown C.T."/>
            <person name="Hug L.A."/>
            <person name="Thomas B.C."/>
            <person name="Sharon I."/>
            <person name="Castelle C.J."/>
            <person name="Singh A."/>
            <person name="Wilkins M.J."/>
            <person name="Williams K.H."/>
            <person name="Banfield J.F."/>
        </authorList>
    </citation>
    <scope>NUCLEOTIDE SEQUENCE [LARGE SCALE GENOMIC DNA]</scope>
</reference>
<dbReference type="Gene3D" id="2.40.10.350">
    <property type="entry name" value="Rod shape-determining protein MreC, domain 2"/>
    <property type="match status" value="1"/>
</dbReference>
<evidence type="ECO:0000256" key="4">
    <source>
        <dbReference type="ARBA" id="ARBA00032089"/>
    </source>
</evidence>
<dbReference type="PANTHER" id="PTHR34138:SF1">
    <property type="entry name" value="CELL SHAPE-DETERMINING PROTEIN MREC"/>
    <property type="match status" value="1"/>
</dbReference>
<dbReference type="AlphaFoldDB" id="A0A0G0Q2I3"/>
<dbReference type="InterPro" id="IPR055342">
    <property type="entry name" value="MreC_beta-barrel_core"/>
</dbReference>
<dbReference type="PANTHER" id="PTHR34138">
    <property type="entry name" value="CELL SHAPE-DETERMINING PROTEIN MREC"/>
    <property type="match status" value="1"/>
</dbReference>
<gene>
    <name evidence="8" type="ORF">UT30_C0005G0013</name>
</gene>
<evidence type="ECO:0000256" key="5">
    <source>
        <dbReference type="PIRNR" id="PIRNR038471"/>
    </source>
</evidence>
<sequence length="270" mass="30138">MKPGFAGKNKYKPVIILISFFLFFFSFLFRDFLTKTASEITHPLVSLATSFSDNLFWWSKSRSITPHELEELYQQRSHIAVERMIFEQLKDENEHLKKELNFVQRSPFSYIPANIMTKSISQTVSRFVIDVGSNQGIELGTPVLAQEGIFVGKISDVRKDSSTVTTATDLTQAIAVSLLNESRTIGVTSGTMSDLLKISFIPIDEQIQKNDLVVTSGLELSIPSGLLVGIVNTVKQEIGSPFQEAIIEPLVDIRRIDSVLVLINKQPSSP</sequence>
<keyword evidence="3 5" id="KW-0133">Cell shape</keyword>
<feature type="domain" description="Rod shape-determining protein MreC beta-barrel core" evidence="7">
    <location>
        <begin position="115"/>
        <end position="262"/>
    </location>
</feature>
<feature type="coiled-coil region" evidence="6">
    <location>
        <begin position="79"/>
        <end position="106"/>
    </location>
</feature>
<dbReference type="Gene3D" id="2.40.10.340">
    <property type="entry name" value="Rod shape-determining protein MreC, domain 1"/>
    <property type="match status" value="1"/>
</dbReference>
<dbReference type="EMBL" id="LBWG01000005">
    <property type="protein sequence ID" value="KKR04610.1"/>
    <property type="molecule type" value="Genomic_DNA"/>
</dbReference>
<proteinExistence type="inferred from homology"/>
<protein>
    <recommendedName>
        <fullName evidence="2 5">Cell shape-determining protein MreC</fullName>
    </recommendedName>
    <alternativeName>
        <fullName evidence="4 5">Cell shape protein MreC</fullName>
    </alternativeName>
</protein>
<dbReference type="InterPro" id="IPR042175">
    <property type="entry name" value="Cell/Rod_MreC_2"/>
</dbReference>
<dbReference type="NCBIfam" id="TIGR00219">
    <property type="entry name" value="mreC"/>
    <property type="match status" value="1"/>
</dbReference>
<dbReference type="InterPro" id="IPR042177">
    <property type="entry name" value="Cell/Rod_1"/>
</dbReference>
<comment type="caution">
    <text evidence="8">The sequence shown here is derived from an EMBL/GenBank/DDBJ whole genome shotgun (WGS) entry which is preliminary data.</text>
</comment>
<evidence type="ECO:0000256" key="3">
    <source>
        <dbReference type="ARBA" id="ARBA00022960"/>
    </source>
</evidence>
<organism evidence="8 9">
    <name type="scientific">Candidatus Uhrbacteria bacterium GW2011_GWF2_39_13</name>
    <dbReference type="NCBI Taxonomy" id="1618995"/>
    <lineage>
        <taxon>Bacteria</taxon>
        <taxon>Candidatus Uhriibacteriota</taxon>
    </lineage>
</organism>
<evidence type="ECO:0000256" key="1">
    <source>
        <dbReference type="ARBA" id="ARBA00009369"/>
    </source>
</evidence>
<accession>A0A0G0Q2I3</accession>
<dbReference type="Pfam" id="PF04085">
    <property type="entry name" value="MreC"/>
    <property type="match status" value="1"/>
</dbReference>
<dbReference type="PIRSF" id="PIRSF038471">
    <property type="entry name" value="MreC"/>
    <property type="match status" value="1"/>
</dbReference>
<evidence type="ECO:0000256" key="6">
    <source>
        <dbReference type="SAM" id="Coils"/>
    </source>
</evidence>
<name>A0A0G0Q2I3_9BACT</name>
<evidence type="ECO:0000256" key="2">
    <source>
        <dbReference type="ARBA" id="ARBA00013855"/>
    </source>
</evidence>
<dbReference type="GO" id="GO:0008360">
    <property type="term" value="P:regulation of cell shape"/>
    <property type="evidence" value="ECO:0007669"/>
    <property type="project" value="UniProtKB-KW"/>
</dbReference>
<comment type="similarity">
    <text evidence="1 5">Belongs to the MreC family.</text>
</comment>